<evidence type="ECO:0000313" key="4">
    <source>
        <dbReference type="Proteomes" id="UP001214638"/>
    </source>
</evidence>
<keyword evidence="2" id="KW-0472">Membrane</keyword>
<name>A0AAD9PNE0_9APIC</name>
<keyword evidence="4" id="KW-1185">Reference proteome</keyword>
<gene>
    <name evidence="3" type="ORF">BdWA1_001094</name>
</gene>
<accession>A0AAD9PNE0</accession>
<protein>
    <submittedName>
        <fullName evidence="3">Uncharacterized protein</fullName>
    </submittedName>
</protein>
<evidence type="ECO:0000256" key="2">
    <source>
        <dbReference type="SAM" id="Phobius"/>
    </source>
</evidence>
<comment type="caution">
    <text evidence="3">The sequence shown here is derived from an EMBL/GenBank/DDBJ whole genome shotgun (WGS) entry which is preliminary data.</text>
</comment>
<dbReference type="GeneID" id="94335392"/>
<evidence type="ECO:0000313" key="3">
    <source>
        <dbReference type="EMBL" id="KAK2198089.1"/>
    </source>
</evidence>
<evidence type="ECO:0000256" key="1">
    <source>
        <dbReference type="SAM" id="MobiDB-lite"/>
    </source>
</evidence>
<feature type="compositionally biased region" description="Polar residues" evidence="1">
    <location>
        <begin position="18"/>
        <end position="30"/>
    </location>
</feature>
<dbReference type="RefSeq" id="XP_067804931.1">
    <property type="nucleotide sequence ID" value="XM_067946140.1"/>
</dbReference>
<keyword evidence="2" id="KW-1133">Transmembrane helix</keyword>
<dbReference type="KEGG" id="bdw:94335392"/>
<dbReference type="Proteomes" id="UP001214638">
    <property type="component" value="Unassembled WGS sequence"/>
</dbReference>
<feature type="region of interest" description="Disordered" evidence="1">
    <location>
        <begin position="1"/>
        <end position="32"/>
    </location>
</feature>
<feature type="transmembrane region" description="Helical" evidence="2">
    <location>
        <begin position="108"/>
        <end position="127"/>
    </location>
</feature>
<sequence length="1316" mass="148648">MVTNAEDNMDEEYEESPNENSDGNESSYSDDSLDILHERRHKNESAAPTLARNVTKAARLADLESKWELCIFHFAIKSSPSELSAFLQIRRCNTVIGTTRRYVTNHDCLFFLLLLILHAGASLLYAISTKYQGNEEFVKSLFTMVIRWWFCWRFNVFLTQFPHLGNSAILKNVTIGLCGNVVNAIKFLALLLTHHDELTRIITDMLVYDDGQEKKSVVCVTSCNEQLIEMLPIFKSLSNPQEPYESICYQACKFINELLGPSLDVSFDGWHNTDLTEEMMDSLWNIILGAYNVLKKGTCNCKCHARIISMALEIMASQLLSRDDLQTNPPGVYLKFVGFFVKWILVKDPGYVFDVDKFNNSLDDIEKARIDAFFKECIAANDIHFIPSALIKNDETNPHLKGAIEVLDLMIVYTFGRVFKRAFGQLNTICEEWLMITAGMLHVEGSLNVNEVEVLVVNEGMESLSFQLRKIPSGLFVINRIGVNLQAFNFQHQQQGCFEGICGCFYNLYASLFEAAGISKDEVVLGVSIATYSSISAIADTIEYNMSTSHALHILQQLAIAQELQGTSLANIPIDPQSGPGSVSCSIVALVALACLFDDAVTLNLGDLNSGILRLMFRFRNHYKFYEELNEDVWTLLLRLLYLEVGKDVTIALEHNNDQLLFYRTMLIKGIYRVGMFPSNHICRVQFRCGETIEFEAFARRLFRFINFRVNACLMDSNRFENYIRTRITTSPKPNPKPVETNITDAHEQEDEEGVVEEDCELFGFLEYCKTHITIPSLMPKSVKSELDPRFQVSVNFNIDYGLYSPVQLLFFETACDLCCLLRFCVSNRFVYQNATIDHYMYQLFVRLCSQNGNSGMGNPTFDAAMANVLSIYETDEWGQVVDRSELLQSFGFGANFNMDVNEKGKFKKVLDCNISPDSLNLSKGRFSKSFFYKVTTWTIETIVKWVPPTSASSALCRWAASLPIDATSRVRADKVAAARKMSTHLSLGILDTLAQGPVDMHDIPMLESLVSAANVCFVNVEFAHRAPTASVTTQEDFTECIEIKQEPEGEKAPDPERLIDEFTSNVAGICDETLDTLKTSILRAKRMAEIRLRQKRQALYKRQTIETIALIKSGFLFVHIVGYLIMRICQHLLDSKNGYTHKSPTASCNIADGTLIICCKGKKRALFNSALEFLNLAQNTISTITRACATVTFRFINGDHSQELGDTDEATRDENELIKFLKLLNSVQEEISREIKRVTLAKALHQLVTVEQTNGNLSDDDDLEGFVDFETDKHLSMITYEKPIKVCCLSACILYRNSKQLTSCVWLIYAANGSV</sequence>
<reference evidence="3" key="1">
    <citation type="journal article" date="2023" name="Nat. Microbiol.">
        <title>Babesia duncani multi-omics identifies virulence factors and drug targets.</title>
        <authorList>
            <person name="Singh P."/>
            <person name="Lonardi S."/>
            <person name="Liang Q."/>
            <person name="Vydyam P."/>
            <person name="Khabirova E."/>
            <person name="Fang T."/>
            <person name="Gihaz S."/>
            <person name="Thekkiniath J."/>
            <person name="Munshi M."/>
            <person name="Abel S."/>
            <person name="Ciampossin L."/>
            <person name="Batugedara G."/>
            <person name="Gupta M."/>
            <person name="Lu X.M."/>
            <person name="Lenz T."/>
            <person name="Chakravarty S."/>
            <person name="Cornillot E."/>
            <person name="Hu Y."/>
            <person name="Ma W."/>
            <person name="Gonzalez L.M."/>
            <person name="Sanchez S."/>
            <person name="Estrada K."/>
            <person name="Sanchez-Flores A."/>
            <person name="Montero E."/>
            <person name="Harb O.S."/>
            <person name="Le Roch K.G."/>
            <person name="Mamoun C.B."/>
        </authorList>
    </citation>
    <scope>NUCLEOTIDE SEQUENCE</scope>
    <source>
        <strain evidence="3">WA1</strain>
    </source>
</reference>
<proteinExistence type="predicted"/>
<dbReference type="EMBL" id="JALLKP010000001">
    <property type="protein sequence ID" value="KAK2198089.1"/>
    <property type="molecule type" value="Genomic_DNA"/>
</dbReference>
<keyword evidence="2" id="KW-0812">Transmembrane</keyword>
<organism evidence="3 4">
    <name type="scientific">Babesia duncani</name>
    <dbReference type="NCBI Taxonomy" id="323732"/>
    <lineage>
        <taxon>Eukaryota</taxon>
        <taxon>Sar</taxon>
        <taxon>Alveolata</taxon>
        <taxon>Apicomplexa</taxon>
        <taxon>Aconoidasida</taxon>
        <taxon>Piroplasmida</taxon>
        <taxon>Babesiidae</taxon>
        <taxon>Babesia</taxon>
    </lineage>
</organism>
<feature type="compositionally biased region" description="Acidic residues" evidence="1">
    <location>
        <begin position="7"/>
        <end position="17"/>
    </location>
</feature>